<dbReference type="GO" id="GO:0005876">
    <property type="term" value="C:spindle microtubule"/>
    <property type="evidence" value="ECO:0007669"/>
    <property type="project" value="InterPro"/>
</dbReference>
<evidence type="ECO:0000256" key="11">
    <source>
        <dbReference type="ARBA" id="ARBA00023328"/>
    </source>
</evidence>
<keyword evidence="10" id="KW-0539">Nucleus</keyword>
<dbReference type="PANTHER" id="PTHR28262:SF1">
    <property type="entry name" value="DASH COMPLEX SUBUNIT SPC19"/>
    <property type="match status" value="1"/>
</dbReference>
<evidence type="ECO:0000256" key="9">
    <source>
        <dbReference type="ARBA" id="ARBA00023212"/>
    </source>
</evidence>
<dbReference type="GO" id="GO:0042729">
    <property type="term" value="C:DASH complex"/>
    <property type="evidence" value="ECO:0007669"/>
    <property type="project" value="InterPro"/>
</dbReference>
<accession>A0A3N4LC07</accession>
<keyword evidence="11" id="KW-0137">Centromere</keyword>
<protein>
    <recommendedName>
        <fullName evidence="5">DASH complex subunit SPC19</fullName>
    </recommendedName>
    <alternativeName>
        <fullName evidence="12">Outer kinetochore protein SPC19</fullName>
    </alternativeName>
</protein>
<dbReference type="STRING" id="1051890.A0A3N4LC07"/>
<reference evidence="13 14" key="1">
    <citation type="journal article" date="2018" name="Nat. Ecol. Evol.">
        <title>Pezizomycetes genomes reveal the molecular basis of ectomycorrhizal truffle lifestyle.</title>
        <authorList>
            <person name="Murat C."/>
            <person name="Payen T."/>
            <person name="Noel B."/>
            <person name="Kuo A."/>
            <person name="Morin E."/>
            <person name="Chen J."/>
            <person name="Kohler A."/>
            <person name="Krizsan K."/>
            <person name="Balestrini R."/>
            <person name="Da Silva C."/>
            <person name="Montanini B."/>
            <person name="Hainaut M."/>
            <person name="Levati E."/>
            <person name="Barry K.W."/>
            <person name="Belfiori B."/>
            <person name="Cichocki N."/>
            <person name="Clum A."/>
            <person name="Dockter R.B."/>
            <person name="Fauchery L."/>
            <person name="Guy J."/>
            <person name="Iotti M."/>
            <person name="Le Tacon F."/>
            <person name="Lindquist E.A."/>
            <person name="Lipzen A."/>
            <person name="Malagnac F."/>
            <person name="Mello A."/>
            <person name="Molinier V."/>
            <person name="Miyauchi S."/>
            <person name="Poulain J."/>
            <person name="Riccioni C."/>
            <person name="Rubini A."/>
            <person name="Sitrit Y."/>
            <person name="Splivallo R."/>
            <person name="Traeger S."/>
            <person name="Wang M."/>
            <person name="Zifcakova L."/>
            <person name="Wipf D."/>
            <person name="Zambonelli A."/>
            <person name="Paolocci F."/>
            <person name="Nowrousian M."/>
            <person name="Ottonello S."/>
            <person name="Baldrian P."/>
            <person name="Spatafora J.W."/>
            <person name="Henrissat B."/>
            <person name="Nagy L.G."/>
            <person name="Aury J.M."/>
            <person name="Wincker P."/>
            <person name="Grigoriev I.V."/>
            <person name="Bonfante P."/>
            <person name="Martin F.M."/>
        </authorList>
    </citation>
    <scope>NUCLEOTIDE SEQUENCE [LARGE SCALE GENOMIC DNA]</scope>
    <source>
        <strain evidence="13 14">ATCC MYA-4762</strain>
    </source>
</reference>
<evidence type="ECO:0000256" key="2">
    <source>
        <dbReference type="ARBA" id="ARBA00004186"/>
    </source>
</evidence>
<comment type="subcellular location">
    <subcellularLocation>
        <location evidence="3">Chromosome</location>
        <location evidence="3">Centromere</location>
        <location evidence="3">Kinetochore</location>
    </subcellularLocation>
    <subcellularLocation>
        <location evidence="2">Cytoplasm</location>
        <location evidence="2">Cytoskeleton</location>
        <location evidence="2">Spindle</location>
    </subcellularLocation>
    <subcellularLocation>
        <location evidence="1">Nucleus</location>
    </subcellularLocation>
</comment>
<keyword evidence="8" id="KW-0995">Kinetochore</keyword>
<keyword evidence="6" id="KW-0158">Chromosome</keyword>
<organism evidence="13 14">
    <name type="scientific">Terfezia boudieri ATCC MYA-4762</name>
    <dbReference type="NCBI Taxonomy" id="1051890"/>
    <lineage>
        <taxon>Eukaryota</taxon>
        <taxon>Fungi</taxon>
        <taxon>Dikarya</taxon>
        <taxon>Ascomycota</taxon>
        <taxon>Pezizomycotina</taxon>
        <taxon>Pezizomycetes</taxon>
        <taxon>Pezizales</taxon>
        <taxon>Pezizaceae</taxon>
        <taxon>Terfezia</taxon>
    </lineage>
</organism>
<evidence type="ECO:0000313" key="13">
    <source>
        <dbReference type="EMBL" id="RPB18999.1"/>
    </source>
</evidence>
<keyword evidence="7" id="KW-0963">Cytoplasm</keyword>
<name>A0A3N4LC07_9PEZI</name>
<evidence type="ECO:0000313" key="14">
    <source>
        <dbReference type="Proteomes" id="UP000267821"/>
    </source>
</evidence>
<evidence type="ECO:0000256" key="10">
    <source>
        <dbReference type="ARBA" id="ARBA00023242"/>
    </source>
</evidence>
<dbReference type="AlphaFoldDB" id="A0A3N4LC07"/>
<dbReference type="InParanoid" id="A0A3N4LC07"/>
<evidence type="ECO:0000256" key="4">
    <source>
        <dbReference type="ARBA" id="ARBA00008952"/>
    </source>
</evidence>
<evidence type="ECO:0000256" key="1">
    <source>
        <dbReference type="ARBA" id="ARBA00004123"/>
    </source>
</evidence>
<dbReference type="EMBL" id="ML121602">
    <property type="protein sequence ID" value="RPB18999.1"/>
    <property type="molecule type" value="Genomic_DNA"/>
</dbReference>
<dbReference type="Pfam" id="PF08287">
    <property type="entry name" value="DASH_Spc19"/>
    <property type="match status" value="1"/>
</dbReference>
<proteinExistence type="inferred from homology"/>
<evidence type="ECO:0000256" key="6">
    <source>
        <dbReference type="ARBA" id="ARBA00022454"/>
    </source>
</evidence>
<dbReference type="Proteomes" id="UP000267821">
    <property type="component" value="Unassembled WGS sequence"/>
</dbReference>
<evidence type="ECO:0000256" key="12">
    <source>
        <dbReference type="ARBA" id="ARBA00032583"/>
    </source>
</evidence>
<comment type="similarity">
    <text evidence="4">Belongs to the DASH complex SPC19 family.</text>
</comment>
<dbReference type="PANTHER" id="PTHR28262">
    <property type="entry name" value="DASH COMPLEX SUBUNIT SPC19"/>
    <property type="match status" value="1"/>
</dbReference>
<keyword evidence="9" id="KW-0206">Cytoskeleton</keyword>
<evidence type="ECO:0000256" key="8">
    <source>
        <dbReference type="ARBA" id="ARBA00022838"/>
    </source>
</evidence>
<keyword evidence="14" id="KW-1185">Reference proteome</keyword>
<dbReference type="InterPro" id="IPR013251">
    <property type="entry name" value="DASH_Spc19"/>
</dbReference>
<evidence type="ECO:0000256" key="3">
    <source>
        <dbReference type="ARBA" id="ARBA00004629"/>
    </source>
</evidence>
<evidence type="ECO:0000256" key="5">
    <source>
        <dbReference type="ARBA" id="ARBA00016329"/>
    </source>
</evidence>
<sequence>MSTTTTTTTTTQLQTSVNTLTSSLSLLTSTISTLSTATSDFPRMTKVLTVNRHFELLSEPEIQAAQESLREEIVPEFRHLLGRVEGQLERMERREKGLVSRGELLGGRLEGLNEGKRKAAVPRRTGYTGEAVGRENAEKLRQLKAKKERLMYTVERLALQKGQKHRQLRMSLSYKGVV</sequence>
<evidence type="ECO:0000256" key="7">
    <source>
        <dbReference type="ARBA" id="ARBA00022490"/>
    </source>
</evidence>
<dbReference type="GO" id="GO:0008608">
    <property type="term" value="P:attachment of spindle microtubules to kinetochore"/>
    <property type="evidence" value="ECO:0007669"/>
    <property type="project" value="InterPro"/>
</dbReference>
<gene>
    <name evidence="13" type="ORF">L211DRAFT_795269</name>
</gene>
<dbReference type="OrthoDB" id="3361333at2759"/>